<dbReference type="InterPro" id="IPR018209">
    <property type="entry name" value="Pyrv_Knase_AS"/>
</dbReference>
<dbReference type="GO" id="GO:0030955">
    <property type="term" value="F:potassium ion binding"/>
    <property type="evidence" value="ECO:0007669"/>
    <property type="project" value="UniProtKB-UniRule"/>
</dbReference>
<dbReference type="Gene3D" id="3.40.1380.20">
    <property type="entry name" value="Pyruvate kinase, C-terminal domain"/>
    <property type="match status" value="1"/>
</dbReference>
<dbReference type="Pfam" id="PF00224">
    <property type="entry name" value="PK"/>
    <property type="match status" value="1"/>
</dbReference>
<evidence type="ECO:0000256" key="9">
    <source>
        <dbReference type="ARBA" id="ARBA00022723"/>
    </source>
</evidence>
<dbReference type="NCBIfam" id="TIGR01064">
    <property type="entry name" value="pyruv_kin"/>
    <property type="match status" value="1"/>
</dbReference>
<keyword evidence="10" id="KW-0547">Nucleotide-binding</keyword>
<dbReference type="InterPro" id="IPR015795">
    <property type="entry name" value="Pyrv_Knase_C"/>
</dbReference>
<dbReference type="EMBL" id="NMQE01000359">
    <property type="protein sequence ID" value="PMB22340.1"/>
    <property type="molecule type" value="Genomic_DNA"/>
</dbReference>
<evidence type="ECO:0000256" key="2">
    <source>
        <dbReference type="ARBA" id="ARBA00001958"/>
    </source>
</evidence>
<evidence type="ECO:0000256" key="8">
    <source>
        <dbReference type="ARBA" id="ARBA00022679"/>
    </source>
</evidence>
<accession>A0A2N6LFD2</accession>
<dbReference type="InterPro" id="IPR036918">
    <property type="entry name" value="Pyrv_Knase_C_sf"/>
</dbReference>
<evidence type="ECO:0000256" key="17">
    <source>
        <dbReference type="ARBA" id="ARBA00048152"/>
    </source>
</evidence>
<keyword evidence="11 19" id="KW-0418">Kinase</keyword>
<comment type="subunit">
    <text evidence="6">Homotetramer.</text>
</comment>
<dbReference type="Pfam" id="PF00391">
    <property type="entry name" value="PEP-utilizers"/>
    <property type="match status" value="1"/>
</dbReference>
<dbReference type="Proteomes" id="UP000235081">
    <property type="component" value="Unassembled WGS sequence"/>
</dbReference>
<dbReference type="PRINTS" id="PR01050">
    <property type="entry name" value="PYRUVTKNASE"/>
</dbReference>
<feature type="domain" description="Pyruvate kinase C-terminal" evidence="22">
    <location>
        <begin position="362"/>
        <end position="474"/>
    </location>
</feature>
<name>A0A2N6LFD2_9CYAN</name>
<comment type="caution">
    <text evidence="23">The sequence shown here is derived from an EMBL/GenBank/DDBJ whole genome shotgun (WGS) entry which is preliminary data.</text>
</comment>
<dbReference type="AlphaFoldDB" id="A0A2N6LFD2"/>
<evidence type="ECO:0000256" key="6">
    <source>
        <dbReference type="ARBA" id="ARBA00011881"/>
    </source>
</evidence>
<evidence type="ECO:0000256" key="14">
    <source>
        <dbReference type="ARBA" id="ARBA00022958"/>
    </source>
</evidence>
<reference evidence="23 24" key="1">
    <citation type="submission" date="2017-07" db="EMBL/GenBank/DDBJ databases">
        <title>Genomes of Fischerella (Mastigocladus) sp. strains.</title>
        <authorList>
            <person name="Miller S.R."/>
        </authorList>
    </citation>
    <scope>NUCLEOTIDE SEQUENCE [LARGE SCALE GENOMIC DNA]</scope>
    <source>
        <strain evidence="23 24">CCMEE 5318</strain>
    </source>
</reference>
<feature type="domain" description="Pyruvate kinase barrel" evidence="20">
    <location>
        <begin position="8"/>
        <end position="330"/>
    </location>
</feature>
<evidence type="ECO:0000313" key="23">
    <source>
        <dbReference type="EMBL" id="PMB22340.1"/>
    </source>
</evidence>
<dbReference type="SUPFAM" id="SSF50800">
    <property type="entry name" value="PK beta-barrel domain-like"/>
    <property type="match status" value="1"/>
</dbReference>
<evidence type="ECO:0000256" key="13">
    <source>
        <dbReference type="ARBA" id="ARBA00022842"/>
    </source>
</evidence>
<dbReference type="InterPro" id="IPR015806">
    <property type="entry name" value="Pyrv_Knase_insert_dom_sf"/>
</dbReference>
<keyword evidence="16 23" id="KW-0670">Pyruvate</keyword>
<evidence type="ECO:0000256" key="4">
    <source>
        <dbReference type="ARBA" id="ARBA00006237"/>
    </source>
</evidence>
<dbReference type="SUPFAM" id="SSF52009">
    <property type="entry name" value="Phosphohistidine domain"/>
    <property type="match status" value="1"/>
</dbReference>
<dbReference type="Gene3D" id="3.50.30.10">
    <property type="entry name" value="Phosphohistidine domain"/>
    <property type="match status" value="1"/>
</dbReference>
<dbReference type="NCBIfam" id="NF004978">
    <property type="entry name" value="PRK06354.1"/>
    <property type="match status" value="1"/>
</dbReference>
<comment type="cofactor">
    <cofactor evidence="2">
        <name>K(+)</name>
        <dbReference type="ChEBI" id="CHEBI:29103"/>
    </cofactor>
</comment>
<keyword evidence="14" id="KW-0630">Potassium</keyword>
<evidence type="ECO:0000256" key="18">
    <source>
        <dbReference type="NCBIfam" id="TIGR01064"/>
    </source>
</evidence>
<dbReference type="InterPro" id="IPR015813">
    <property type="entry name" value="Pyrv/PenolPyrv_kinase-like_dom"/>
</dbReference>
<evidence type="ECO:0000256" key="7">
    <source>
        <dbReference type="ARBA" id="ARBA00012142"/>
    </source>
</evidence>
<dbReference type="InterPro" id="IPR008279">
    <property type="entry name" value="PEP-util_enz_mobile_dom"/>
</dbReference>
<dbReference type="GO" id="GO:0016301">
    <property type="term" value="F:kinase activity"/>
    <property type="evidence" value="ECO:0007669"/>
    <property type="project" value="UniProtKB-KW"/>
</dbReference>
<evidence type="ECO:0000256" key="5">
    <source>
        <dbReference type="ARBA" id="ARBA00008663"/>
    </source>
</evidence>
<evidence type="ECO:0000256" key="3">
    <source>
        <dbReference type="ARBA" id="ARBA00004997"/>
    </source>
</evidence>
<dbReference type="FunFam" id="3.20.20.60:FF:000025">
    <property type="entry name" value="Pyruvate kinase"/>
    <property type="match status" value="1"/>
</dbReference>
<evidence type="ECO:0000259" key="20">
    <source>
        <dbReference type="Pfam" id="PF00224"/>
    </source>
</evidence>
<comment type="pathway">
    <text evidence="3 19">Carbohydrate degradation; glycolysis; pyruvate from D-glyceraldehyde 3-phosphate: step 5/5.</text>
</comment>
<dbReference type="UniPathway" id="UPA00109">
    <property type="reaction ID" value="UER00188"/>
</dbReference>
<dbReference type="Gene3D" id="2.40.33.10">
    <property type="entry name" value="PK beta-barrel domain-like"/>
    <property type="match status" value="1"/>
</dbReference>
<keyword evidence="9" id="KW-0479">Metal-binding</keyword>
<dbReference type="InterPro" id="IPR001697">
    <property type="entry name" value="Pyr_Knase"/>
</dbReference>
<dbReference type="InterPro" id="IPR015793">
    <property type="entry name" value="Pyrv_Knase_brl"/>
</dbReference>
<dbReference type="RefSeq" id="WP_102181822.1">
    <property type="nucleotide sequence ID" value="NZ_NMQE01000359.1"/>
</dbReference>
<comment type="catalytic activity">
    <reaction evidence="17 19">
        <text>pyruvate + ATP = phosphoenolpyruvate + ADP + H(+)</text>
        <dbReference type="Rhea" id="RHEA:18157"/>
        <dbReference type="ChEBI" id="CHEBI:15361"/>
        <dbReference type="ChEBI" id="CHEBI:15378"/>
        <dbReference type="ChEBI" id="CHEBI:30616"/>
        <dbReference type="ChEBI" id="CHEBI:58702"/>
        <dbReference type="ChEBI" id="CHEBI:456216"/>
        <dbReference type="EC" id="2.7.1.40"/>
    </reaction>
</comment>
<dbReference type="GO" id="GO:0005524">
    <property type="term" value="F:ATP binding"/>
    <property type="evidence" value="ECO:0007669"/>
    <property type="project" value="UniProtKB-KW"/>
</dbReference>
<dbReference type="Pfam" id="PF02887">
    <property type="entry name" value="PK_C"/>
    <property type="match status" value="1"/>
</dbReference>
<evidence type="ECO:0000256" key="16">
    <source>
        <dbReference type="ARBA" id="ARBA00023317"/>
    </source>
</evidence>
<evidence type="ECO:0000256" key="1">
    <source>
        <dbReference type="ARBA" id="ARBA00001946"/>
    </source>
</evidence>
<keyword evidence="12" id="KW-0067">ATP-binding</keyword>
<dbReference type="EC" id="2.7.1.40" evidence="7 18"/>
<dbReference type="FunFam" id="2.40.33.10:FF:000001">
    <property type="entry name" value="Pyruvate kinase"/>
    <property type="match status" value="1"/>
</dbReference>
<dbReference type="NCBIfam" id="NF004491">
    <property type="entry name" value="PRK05826.1"/>
    <property type="match status" value="1"/>
</dbReference>
<dbReference type="SUPFAM" id="SSF52935">
    <property type="entry name" value="PK C-terminal domain-like"/>
    <property type="match status" value="1"/>
</dbReference>
<comment type="similarity">
    <text evidence="5 19">Belongs to the pyruvate kinase family.</text>
</comment>
<dbReference type="FunFam" id="3.40.1380.20:FF:000013">
    <property type="entry name" value="Pyruvate kinase"/>
    <property type="match status" value="1"/>
</dbReference>
<evidence type="ECO:0000313" key="24">
    <source>
        <dbReference type="Proteomes" id="UP000235081"/>
    </source>
</evidence>
<dbReference type="GO" id="GO:0004743">
    <property type="term" value="F:pyruvate kinase activity"/>
    <property type="evidence" value="ECO:0007669"/>
    <property type="project" value="UniProtKB-UniRule"/>
</dbReference>
<comment type="cofactor">
    <cofactor evidence="1">
        <name>Mg(2+)</name>
        <dbReference type="ChEBI" id="CHEBI:18420"/>
    </cofactor>
</comment>
<keyword evidence="8 19" id="KW-0808">Transferase</keyword>
<evidence type="ECO:0000259" key="21">
    <source>
        <dbReference type="Pfam" id="PF00391"/>
    </source>
</evidence>
<dbReference type="PANTHER" id="PTHR11817">
    <property type="entry name" value="PYRUVATE KINASE"/>
    <property type="match status" value="1"/>
</dbReference>
<organism evidence="23 24">
    <name type="scientific">Fischerella thermalis CCMEE 5318</name>
    <dbReference type="NCBI Taxonomy" id="2019666"/>
    <lineage>
        <taxon>Bacteria</taxon>
        <taxon>Bacillati</taxon>
        <taxon>Cyanobacteriota</taxon>
        <taxon>Cyanophyceae</taxon>
        <taxon>Nostocales</taxon>
        <taxon>Hapalosiphonaceae</taxon>
        <taxon>Fischerella</taxon>
    </lineage>
</organism>
<sequence length="592" mass="63431">MQLKDSLRRTKIVATIGPATSSPEMLKAIIEAGATTLRLNFSHGSHADHQRNIRLIRQTAFELNQPVGILQDLQGPKIRLGKFENGSIVLAKGDRFTLTNRPVVGTQEISCVTYDYLAEEVPVGARILLDDGRVEMIVEDIEKEKGDLHCRVTVPGTLSNNKGVNFPGVYLSIKALTDKDREDLMFGLDQGVDWVALSFVRNPQDVMEIKELISSTGKNVPVIAKIEKHEAIEQMEAILALCDGVMVARGDLGVELPAEDVPMLQKRLIATANRLGIPIITATQMLDSMVNNPRPTRAEVSDVANAILDGTDAVMLSNETAVGKFPVEAVATMARIAEKIEQENIQNNNASQVRDRKRSIPNAISQAVGQIAQQLGAAAIMSLTQTGSTARNVSKFRPSTPILAITPHVNVARQLQLVWGVKPLLVLELPSTGQTFQAAINVALENNLVFEGDLVVMTAGTLQGVSGSTDLIKVEVVTAVLGRGIGLGQGSVSGRARVAHTSMDVSNFNPGDILVAPRTTADFVEVIRKSAGIITEEESLTCHAAVIGLRLGVPVIVGVKKATQVIRDGSILTMDMQRGLVYSGAVGAVGTP</sequence>
<dbReference type="InterPro" id="IPR036637">
    <property type="entry name" value="Phosphohistidine_dom_sf"/>
</dbReference>
<dbReference type="InterPro" id="IPR011037">
    <property type="entry name" value="Pyrv_Knase-like_insert_dom_sf"/>
</dbReference>
<dbReference type="InterPro" id="IPR040442">
    <property type="entry name" value="Pyrv_kinase-like_dom_sf"/>
</dbReference>
<dbReference type="SUPFAM" id="SSF51621">
    <property type="entry name" value="Phosphoenolpyruvate/pyruvate domain"/>
    <property type="match status" value="1"/>
</dbReference>
<evidence type="ECO:0000256" key="11">
    <source>
        <dbReference type="ARBA" id="ARBA00022777"/>
    </source>
</evidence>
<keyword evidence="13 19" id="KW-0460">Magnesium</keyword>
<evidence type="ECO:0000256" key="10">
    <source>
        <dbReference type="ARBA" id="ARBA00022741"/>
    </source>
</evidence>
<proteinExistence type="inferred from homology"/>
<keyword evidence="15 19" id="KW-0324">Glycolysis</keyword>
<dbReference type="GO" id="GO:0000287">
    <property type="term" value="F:magnesium ion binding"/>
    <property type="evidence" value="ECO:0007669"/>
    <property type="project" value="UniProtKB-UniRule"/>
</dbReference>
<protein>
    <recommendedName>
        <fullName evidence="7 18">Pyruvate kinase</fullName>
        <ecNumber evidence="7 18">2.7.1.40</ecNumber>
    </recommendedName>
</protein>
<feature type="domain" description="PEP-utilising enzyme mobile" evidence="21">
    <location>
        <begin position="508"/>
        <end position="579"/>
    </location>
</feature>
<evidence type="ECO:0000256" key="15">
    <source>
        <dbReference type="ARBA" id="ARBA00023152"/>
    </source>
</evidence>
<dbReference type="PROSITE" id="PS00110">
    <property type="entry name" value="PYRUVATE_KINASE"/>
    <property type="match status" value="1"/>
</dbReference>
<evidence type="ECO:0000256" key="19">
    <source>
        <dbReference type="RuleBase" id="RU000504"/>
    </source>
</evidence>
<gene>
    <name evidence="23" type="primary">pyk</name>
    <name evidence="23" type="ORF">CEN46_12605</name>
</gene>
<evidence type="ECO:0000259" key="22">
    <source>
        <dbReference type="Pfam" id="PF02887"/>
    </source>
</evidence>
<dbReference type="Gene3D" id="3.20.20.60">
    <property type="entry name" value="Phosphoenolpyruvate-binding domains"/>
    <property type="match status" value="1"/>
</dbReference>
<comment type="similarity">
    <text evidence="4">In the C-terminal section; belongs to the PEP-utilizing enzyme family.</text>
</comment>
<evidence type="ECO:0000256" key="12">
    <source>
        <dbReference type="ARBA" id="ARBA00022840"/>
    </source>
</evidence>